<feature type="signal peptide" evidence="2">
    <location>
        <begin position="1"/>
        <end position="25"/>
    </location>
</feature>
<keyword evidence="3" id="KW-0675">Receptor</keyword>
<gene>
    <name evidence="3" type="ORF">SAMN04488135_104399</name>
</gene>
<evidence type="ECO:0000313" key="4">
    <source>
        <dbReference type="Proteomes" id="UP000184226"/>
    </source>
</evidence>
<dbReference type="Proteomes" id="UP000184226">
    <property type="component" value="Unassembled WGS sequence"/>
</dbReference>
<keyword evidence="2" id="KW-0732">Signal</keyword>
<protein>
    <submittedName>
        <fullName evidence="3">Tripartite-type tricarboxylate transporter, receptor component TctC</fullName>
    </submittedName>
</protein>
<reference evidence="3 4" key="1">
    <citation type="submission" date="2016-11" db="EMBL/GenBank/DDBJ databases">
        <authorList>
            <person name="Jaros S."/>
            <person name="Januszkiewicz K."/>
            <person name="Wedrychowicz H."/>
        </authorList>
    </citation>
    <scope>NUCLEOTIDE SEQUENCE [LARGE SCALE GENOMIC DNA]</scope>
    <source>
        <strain evidence="3 4">CGMCC 1.10190</strain>
    </source>
</reference>
<evidence type="ECO:0000313" key="3">
    <source>
        <dbReference type="EMBL" id="SHH75091.1"/>
    </source>
</evidence>
<dbReference type="OrthoDB" id="8955500at2"/>
<dbReference type="PANTHER" id="PTHR42928">
    <property type="entry name" value="TRICARBOXYLATE-BINDING PROTEIN"/>
    <property type="match status" value="1"/>
</dbReference>
<dbReference type="STRING" id="658167.SAMN04488135_104399"/>
<dbReference type="EMBL" id="FQXE01000004">
    <property type="protein sequence ID" value="SHH75091.1"/>
    <property type="molecule type" value="Genomic_DNA"/>
</dbReference>
<feature type="chain" id="PRO_5012612689" evidence="2">
    <location>
        <begin position="26"/>
        <end position="322"/>
    </location>
</feature>
<accession>A0A1M5VIN9</accession>
<dbReference type="RefSeq" id="WP_073103046.1">
    <property type="nucleotide sequence ID" value="NZ_FQXE01000004.1"/>
</dbReference>
<dbReference type="PANTHER" id="PTHR42928:SF5">
    <property type="entry name" value="BLR1237 PROTEIN"/>
    <property type="match status" value="1"/>
</dbReference>
<name>A0A1M5VIN9_9BURK</name>
<dbReference type="InterPro" id="IPR042100">
    <property type="entry name" value="Bug_dom1"/>
</dbReference>
<dbReference type="Pfam" id="PF03401">
    <property type="entry name" value="TctC"/>
    <property type="match status" value="1"/>
</dbReference>
<dbReference type="PIRSF" id="PIRSF017082">
    <property type="entry name" value="YflP"/>
    <property type="match status" value="1"/>
</dbReference>
<dbReference type="CDD" id="cd13578">
    <property type="entry name" value="PBP2_Bug27"/>
    <property type="match status" value="1"/>
</dbReference>
<evidence type="ECO:0000256" key="2">
    <source>
        <dbReference type="SAM" id="SignalP"/>
    </source>
</evidence>
<organism evidence="3 4">
    <name type="scientific">Pollutimonas bauzanensis</name>
    <dbReference type="NCBI Taxonomy" id="658167"/>
    <lineage>
        <taxon>Bacteria</taxon>
        <taxon>Pseudomonadati</taxon>
        <taxon>Pseudomonadota</taxon>
        <taxon>Betaproteobacteria</taxon>
        <taxon>Burkholderiales</taxon>
        <taxon>Alcaligenaceae</taxon>
        <taxon>Pollutimonas</taxon>
    </lineage>
</organism>
<sequence>MFKSKTNILAALLAASAICAGAAHASYPERSINIVVPFSAGGSTDIVARVLANGLTKALGQSVVVENKPGASGNIAGDYVARSKPDGYTLFMGTSTSIANIALFKKLPFDILKDFIPVSQIAHTPLVLVVNNSLPADDVSGLIELARKKPGELNYGSGGPGTSQHLGGVMFSTMAKVEMTHVPYKGAAPAMTDLIGGSIQMVFAPLIDALSFIRSGKVKALGLTTSKPAPQVPEIPLISKTLPGFEVATWNAIFVPAGTPAAVIDTLSRKIAEVMHSPEIRKSIEQQGSEAIGSTPADFKAFLDKEVILWKGLVESSGAAAN</sequence>
<evidence type="ECO:0000256" key="1">
    <source>
        <dbReference type="ARBA" id="ARBA00006987"/>
    </source>
</evidence>
<dbReference type="Gene3D" id="3.40.190.10">
    <property type="entry name" value="Periplasmic binding protein-like II"/>
    <property type="match status" value="1"/>
</dbReference>
<dbReference type="InterPro" id="IPR005064">
    <property type="entry name" value="BUG"/>
</dbReference>
<keyword evidence="4" id="KW-1185">Reference proteome</keyword>
<dbReference type="Gene3D" id="3.40.190.150">
    <property type="entry name" value="Bordetella uptake gene, domain 1"/>
    <property type="match status" value="1"/>
</dbReference>
<proteinExistence type="inferred from homology"/>
<dbReference type="SUPFAM" id="SSF53850">
    <property type="entry name" value="Periplasmic binding protein-like II"/>
    <property type="match status" value="1"/>
</dbReference>
<dbReference type="AlphaFoldDB" id="A0A1M5VIN9"/>
<comment type="similarity">
    <text evidence="1">Belongs to the UPF0065 (bug) family.</text>
</comment>